<feature type="non-terminal residue" evidence="1">
    <location>
        <position position="293"/>
    </location>
</feature>
<dbReference type="AlphaFoldDB" id="X1SVL4"/>
<proteinExistence type="predicted"/>
<gene>
    <name evidence="1" type="ORF">S12H4_06998</name>
</gene>
<comment type="caution">
    <text evidence="1">The sequence shown here is derived from an EMBL/GenBank/DDBJ whole genome shotgun (WGS) entry which is preliminary data.</text>
</comment>
<organism evidence="1">
    <name type="scientific">marine sediment metagenome</name>
    <dbReference type="NCBI Taxonomy" id="412755"/>
    <lineage>
        <taxon>unclassified sequences</taxon>
        <taxon>metagenomes</taxon>
        <taxon>ecological metagenomes</taxon>
    </lineage>
</organism>
<dbReference type="EMBL" id="BARW01002531">
    <property type="protein sequence ID" value="GAI71869.1"/>
    <property type="molecule type" value="Genomic_DNA"/>
</dbReference>
<name>X1SVL4_9ZZZZ</name>
<sequence>MFCTQSVTPDAGTDIKYTVFSYILSTSANTTPILAATGATGAINVGKTCYFPLIGYVYAFESTWEPRTLYKFRVAATLSNLYAYVYTNTITAASTLITRRNRINGSQSVSITASTTGGFEDTVNSDNIASGNNVNLRLVTGATGTSIALSVFQVKSNSAGRQVAAASSYIISLVKGRTTYITIEGNCQSINDDETLVQVTARTAFIAKNMYVNLYTNGITNTTTFTLRKDGANGGLLVSVPSGATGQFEDLDPAHATNFVAASLINWRVVTPYIGTSICISCIGFELAQSAPP</sequence>
<evidence type="ECO:0000313" key="1">
    <source>
        <dbReference type="EMBL" id="GAI71869.1"/>
    </source>
</evidence>
<protein>
    <submittedName>
        <fullName evidence="1">Uncharacterized protein</fullName>
    </submittedName>
</protein>
<accession>X1SVL4</accession>
<reference evidence="1" key="1">
    <citation type="journal article" date="2014" name="Front. Microbiol.">
        <title>High frequency of phylogenetically diverse reductive dehalogenase-homologous genes in deep subseafloor sedimentary metagenomes.</title>
        <authorList>
            <person name="Kawai M."/>
            <person name="Futagami T."/>
            <person name="Toyoda A."/>
            <person name="Takaki Y."/>
            <person name="Nishi S."/>
            <person name="Hori S."/>
            <person name="Arai W."/>
            <person name="Tsubouchi T."/>
            <person name="Morono Y."/>
            <person name="Uchiyama I."/>
            <person name="Ito T."/>
            <person name="Fujiyama A."/>
            <person name="Inagaki F."/>
            <person name="Takami H."/>
        </authorList>
    </citation>
    <scope>NUCLEOTIDE SEQUENCE</scope>
    <source>
        <strain evidence="1">Expedition CK06-06</strain>
    </source>
</reference>